<dbReference type="InterPro" id="IPR001148">
    <property type="entry name" value="CA_dom"/>
</dbReference>
<evidence type="ECO:0000259" key="7">
    <source>
        <dbReference type="PROSITE" id="PS51144"/>
    </source>
</evidence>
<evidence type="ECO:0000313" key="8">
    <source>
        <dbReference type="EMBL" id="TDQ84019.1"/>
    </source>
</evidence>
<dbReference type="EMBL" id="SNYW01000006">
    <property type="protein sequence ID" value="TDQ84019.1"/>
    <property type="molecule type" value="Genomic_DNA"/>
</dbReference>
<evidence type="ECO:0000313" key="9">
    <source>
        <dbReference type="Proteomes" id="UP000295783"/>
    </source>
</evidence>
<accession>A0A4R6WUE4</accession>
<reference evidence="8 9" key="1">
    <citation type="submission" date="2019-03" db="EMBL/GenBank/DDBJ databases">
        <title>Genomic Encyclopedia of Type Strains, Phase III (KMG-III): the genomes of soil and plant-associated and newly described type strains.</title>
        <authorList>
            <person name="Whitman W."/>
        </authorList>
    </citation>
    <scope>NUCLEOTIDE SEQUENCE [LARGE SCALE GENOMIC DNA]</scope>
    <source>
        <strain evidence="8 9">CGMCC 1.7660</strain>
    </source>
</reference>
<dbReference type="EC" id="4.2.1.1" evidence="2"/>
<keyword evidence="3" id="KW-0479">Metal-binding</keyword>
<keyword evidence="4" id="KW-0862">Zinc</keyword>
<dbReference type="SUPFAM" id="SSF51069">
    <property type="entry name" value="Carbonic anhydrase"/>
    <property type="match status" value="1"/>
</dbReference>
<dbReference type="SMART" id="SM01057">
    <property type="entry name" value="Carb_anhydrase"/>
    <property type="match status" value="1"/>
</dbReference>
<evidence type="ECO:0000256" key="4">
    <source>
        <dbReference type="ARBA" id="ARBA00022833"/>
    </source>
</evidence>
<evidence type="ECO:0000256" key="3">
    <source>
        <dbReference type="ARBA" id="ARBA00022723"/>
    </source>
</evidence>
<organism evidence="8 9">
    <name type="scientific">Dongia mobilis</name>
    <dbReference type="NCBI Taxonomy" id="578943"/>
    <lineage>
        <taxon>Bacteria</taxon>
        <taxon>Pseudomonadati</taxon>
        <taxon>Pseudomonadota</taxon>
        <taxon>Alphaproteobacteria</taxon>
        <taxon>Rhodospirillales</taxon>
        <taxon>Dongiaceae</taxon>
        <taxon>Dongia</taxon>
    </lineage>
</organism>
<dbReference type="PROSITE" id="PS51144">
    <property type="entry name" value="ALPHA_CA_2"/>
    <property type="match status" value="1"/>
</dbReference>
<name>A0A4R6WUE4_9PROT</name>
<evidence type="ECO:0000256" key="6">
    <source>
        <dbReference type="ARBA" id="ARBA00048348"/>
    </source>
</evidence>
<dbReference type="PANTHER" id="PTHR18952">
    <property type="entry name" value="CARBONIC ANHYDRASE"/>
    <property type="match status" value="1"/>
</dbReference>
<evidence type="ECO:0000256" key="2">
    <source>
        <dbReference type="ARBA" id="ARBA00012925"/>
    </source>
</evidence>
<protein>
    <recommendedName>
        <fullName evidence="2">carbonic anhydrase</fullName>
        <ecNumber evidence="2">4.2.1.1</ecNumber>
    </recommendedName>
</protein>
<dbReference type="InterPro" id="IPR023561">
    <property type="entry name" value="Carbonic_anhydrase_a-class"/>
</dbReference>
<feature type="domain" description="Alpha-carbonic anhydrase" evidence="7">
    <location>
        <begin position="28"/>
        <end position="251"/>
    </location>
</feature>
<proteinExistence type="inferred from homology"/>
<dbReference type="PANTHER" id="PTHR18952:SF265">
    <property type="entry name" value="CARBONIC ANHYDRASE"/>
    <property type="match status" value="1"/>
</dbReference>
<dbReference type="GO" id="GO:0008270">
    <property type="term" value="F:zinc ion binding"/>
    <property type="evidence" value="ECO:0007669"/>
    <property type="project" value="InterPro"/>
</dbReference>
<comment type="catalytic activity">
    <reaction evidence="6">
        <text>hydrogencarbonate + H(+) = CO2 + H2O</text>
        <dbReference type="Rhea" id="RHEA:10748"/>
        <dbReference type="ChEBI" id="CHEBI:15377"/>
        <dbReference type="ChEBI" id="CHEBI:15378"/>
        <dbReference type="ChEBI" id="CHEBI:16526"/>
        <dbReference type="ChEBI" id="CHEBI:17544"/>
        <dbReference type="EC" id="4.2.1.1"/>
    </reaction>
</comment>
<evidence type="ECO:0000256" key="5">
    <source>
        <dbReference type="ARBA" id="ARBA00023239"/>
    </source>
</evidence>
<dbReference type="InterPro" id="IPR041891">
    <property type="entry name" value="Alpha_CA_prokaryot-like"/>
</dbReference>
<dbReference type="InterPro" id="IPR036398">
    <property type="entry name" value="CA_dom_sf"/>
</dbReference>
<dbReference type="Pfam" id="PF00194">
    <property type="entry name" value="Carb_anhydrase"/>
    <property type="match status" value="1"/>
</dbReference>
<dbReference type="Proteomes" id="UP000295783">
    <property type="component" value="Unassembled WGS sequence"/>
</dbReference>
<dbReference type="AlphaFoldDB" id="A0A4R6WUE4"/>
<evidence type="ECO:0000256" key="1">
    <source>
        <dbReference type="ARBA" id="ARBA00010718"/>
    </source>
</evidence>
<dbReference type="Gene3D" id="3.10.200.10">
    <property type="entry name" value="Alpha carbonic anhydrase"/>
    <property type="match status" value="1"/>
</dbReference>
<sequence>MPGRTFPRGGVLQSSAAAMAIFAAVLVGFYDLPGRAALAEDHSGVPATAATCRGERQSPIDLGGALPARGAALALDYTPFDGELHHRGHTLEVMPRAGSAGGTLVLGNDRYNFVQFHFHHPSEHALAGKRWPMEMHIVHRAADGRLVVLGIMLRPGRENGGIAALLKAMPHSGGALSLPPMELGQFMPAGRAHFSYEGSLTTPPCSEIVQWIVFRDPIEAAPGQITALARAFPMNARPLQPSHGRPVGLDLF</sequence>
<keyword evidence="5" id="KW-0456">Lyase</keyword>
<dbReference type="GO" id="GO:0004089">
    <property type="term" value="F:carbonate dehydratase activity"/>
    <property type="evidence" value="ECO:0007669"/>
    <property type="project" value="UniProtKB-EC"/>
</dbReference>
<keyword evidence="9" id="KW-1185">Reference proteome</keyword>
<dbReference type="CDD" id="cd03124">
    <property type="entry name" value="alpha_CA_prokaryotic_like"/>
    <property type="match status" value="1"/>
</dbReference>
<comment type="caution">
    <text evidence="8">The sequence shown here is derived from an EMBL/GenBank/DDBJ whole genome shotgun (WGS) entry which is preliminary data.</text>
</comment>
<gene>
    <name evidence="8" type="ORF">A8950_0565</name>
</gene>
<comment type="similarity">
    <text evidence="1">Belongs to the alpha-carbonic anhydrase family.</text>
</comment>